<dbReference type="EMBL" id="BDGG01000003">
    <property type="protein sequence ID" value="GAU96232.1"/>
    <property type="molecule type" value="Genomic_DNA"/>
</dbReference>
<feature type="region of interest" description="Disordered" evidence="10">
    <location>
        <begin position="1311"/>
        <end position="1330"/>
    </location>
</feature>
<feature type="transmembrane region" description="Helical" evidence="11">
    <location>
        <begin position="61"/>
        <end position="85"/>
    </location>
</feature>
<evidence type="ECO:0000256" key="1">
    <source>
        <dbReference type="ARBA" id="ARBA00004651"/>
    </source>
</evidence>
<evidence type="ECO:0000259" key="14">
    <source>
        <dbReference type="Pfam" id="PF23188"/>
    </source>
</evidence>
<gene>
    <name evidence="17" type="primary">RvY_07704</name>
    <name evidence="17" type="synonym">RvY_07704.1</name>
    <name evidence="17" type="ORF">RvY_07704-1</name>
</gene>
<dbReference type="InterPro" id="IPR056768">
    <property type="entry name" value="THU_Piezo"/>
</dbReference>
<feature type="transmembrane region" description="Helical" evidence="11">
    <location>
        <begin position="1971"/>
        <end position="1991"/>
    </location>
</feature>
<dbReference type="Proteomes" id="UP000186922">
    <property type="component" value="Unassembled WGS sequence"/>
</dbReference>
<keyword evidence="18" id="KW-1185">Reference proteome</keyword>
<feature type="transmembrane region" description="Helical" evidence="11">
    <location>
        <begin position="958"/>
        <end position="980"/>
    </location>
</feature>
<feature type="transmembrane region" description="Helical" evidence="11">
    <location>
        <begin position="916"/>
        <end position="946"/>
    </location>
</feature>
<dbReference type="InterPro" id="IPR031334">
    <property type="entry name" value="Piezo_cap_dom"/>
</dbReference>
<keyword evidence="3" id="KW-0813">Transport</keyword>
<feature type="domain" description="Piezo TM25-28" evidence="13">
    <location>
        <begin position="1068"/>
        <end position="1365"/>
    </location>
</feature>
<evidence type="ECO:0000259" key="12">
    <source>
        <dbReference type="Pfam" id="PF12166"/>
    </source>
</evidence>
<evidence type="ECO:0000313" key="17">
    <source>
        <dbReference type="EMBL" id="GAU96232.1"/>
    </source>
</evidence>
<feature type="domain" description="Piezo THU9 and anchor" evidence="16">
    <location>
        <begin position="1900"/>
        <end position="2137"/>
    </location>
</feature>
<feature type="transmembrane region" description="Helical" evidence="11">
    <location>
        <begin position="15"/>
        <end position="41"/>
    </location>
</feature>
<feature type="transmembrane region" description="Helical" evidence="11">
    <location>
        <begin position="168"/>
        <end position="188"/>
    </location>
</feature>
<organism evidence="17 18">
    <name type="scientific">Ramazzottius varieornatus</name>
    <name type="common">Water bear</name>
    <name type="synonym">Tardigrade</name>
    <dbReference type="NCBI Taxonomy" id="947166"/>
    <lineage>
        <taxon>Eukaryota</taxon>
        <taxon>Metazoa</taxon>
        <taxon>Ecdysozoa</taxon>
        <taxon>Tardigrada</taxon>
        <taxon>Eutardigrada</taxon>
        <taxon>Parachela</taxon>
        <taxon>Hypsibioidea</taxon>
        <taxon>Ramazzottiidae</taxon>
        <taxon>Ramazzottius</taxon>
    </lineage>
</organism>
<feature type="transmembrane region" description="Helical" evidence="11">
    <location>
        <begin position="663"/>
        <end position="684"/>
    </location>
</feature>
<dbReference type="PANTHER" id="PTHR47049:SF2">
    <property type="entry name" value="PIEZO-TYPE MECHANOSENSITIVE ION CHANNEL HOMOLOG"/>
    <property type="match status" value="1"/>
</dbReference>
<accession>A0A1D1V862</accession>
<evidence type="ECO:0000256" key="5">
    <source>
        <dbReference type="ARBA" id="ARBA00022692"/>
    </source>
</evidence>
<comment type="subcellular location">
    <subcellularLocation>
        <location evidence="1">Cell membrane</location>
        <topology evidence="1">Multi-pass membrane protein</topology>
    </subcellularLocation>
</comment>
<dbReference type="Pfam" id="PF24871">
    <property type="entry name" value="Piezo_TM1-24"/>
    <property type="match status" value="1"/>
</dbReference>
<dbReference type="Pfam" id="PF23188">
    <property type="entry name" value="THU_Piezo1"/>
    <property type="match status" value="1"/>
</dbReference>
<feature type="transmembrane region" description="Helical" evidence="11">
    <location>
        <begin position="2408"/>
        <end position="2432"/>
    </location>
</feature>
<evidence type="ECO:0000256" key="2">
    <source>
        <dbReference type="ARBA" id="ARBA00007821"/>
    </source>
</evidence>
<feature type="transmembrane region" description="Helical" evidence="11">
    <location>
        <begin position="194"/>
        <end position="213"/>
    </location>
</feature>
<feature type="transmembrane region" description="Helical" evidence="11">
    <location>
        <begin position="554"/>
        <end position="573"/>
    </location>
</feature>
<evidence type="ECO:0000256" key="11">
    <source>
        <dbReference type="SAM" id="Phobius"/>
    </source>
</evidence>
<evidence type="ECO:0000256" key="3">
    <source>
        <dbReference type="ARBA" id="ARBA00022448"/>
    </source>
</evidence>
<feature type="transmembrane region" description="Helical" evidence="11">
    <location>
        <begin position="2078"/>
        <end position="2094"/>
    </location>
</feature>
<evidence type="ECO:0000313" key="18">
    <source>
        <dbReference type="Proteomes" id="UP000186922"/>
    </source>
</evidence>
<dbReference type="Pfam" id="PF12166">
    <property type="entry name" value="Piezo_cap"/>
    <property type="match status" value="1"/>
</dbReference>
<feature type="domain" description="Piezo non-specific cation channel cap" evidence="12">
    <location>
        <begin position="2192"/>
        <end position="2495"/>
    </location>
</feature>
<dbReference type="GO" id="GO:0005886">
    <property type="term" value="C:plasma membrane"/>
    <property type="evidence" value="ECO:0007669"/>
    <property type="project" value="UniProtKB-SubCell"/>
</dbReference>
<feature type="transmembrane region" description="Helical" evidence="11">
    <location>
        <begin position="579"/>
        <end position="597"/>
    </location>
</feature>
<keyword evidence="5 11" id="KW-0812">Transmembrane</keyword>
<evidence type="ECO:0000256" key="4">
    <source>
        <dbReference type="ARBA" id="ARBA00022475"/>
    </source>
</evidence>
<name>A0A1D1V862_RAMVA</name>
<feature type="transmembrane region" description="Helical" evidence="11">
    <location>
        <begin position="1109"/>
        <end position="1125"/>
    </location>
</feature>
<evidence type="ECO:0000256" key="8">
    <source>
        <dbReference type="ARBA" id="ARBA00023136"/>
    </source>
</evidence>
<dbReference type="InterPro" id="IPR056770">
    <property type="entry name" value="Piezo_THU9_anchor"/>
</dbReference>
<feature type="domain" description="Piezo TM1-24" evidence="15">
    <location>
        <begin position="28"/>
        <end position="689"/>
    </location>
</feature>
<feature type="transmembrane region" description="Helical" evidence="11">
    <location>
        <begin position="753"/>
        <end position="783"/>
    </location>
</feature>
<feature type="transmembrane region" description="Helical" evidence="11">
    <location>
        <begin position="789"/>
        <end position="808"/>
    </location>
</feature>
<dbReference type="InterPro" id="IPR031805">
    <property type="entry name" value="Piezo_TM25-28"/>
</dbReference>
<dbReference type="Pfam" id="PF15917">
    <property type="entry name" value="Piezo_TM25-28"/>
    <property type="match status" value="1"/>
</dbReference>
<feature type="transmembrane region" description="Helical" evidence="11">
    <location>
        <begin position="2007"/>
        <end position="2027"/>
    </location>
</feature>
<dbReference type="InterPro" id="IPR056769">
    <property type="entry name" value="Piezo_TM1-24"/>
</dbReference>
<keyword evidence="9" id="KW-0407">Ion channel</keyword>
<sequence>MTEQLILLNWLTFRLILPFALLAACVFRFNLFTLIYGLFFLLVPLARSPNAYTIRRHTGGLIWALTTVSGVFMLAQVVFQIYLAANKPYGHQFPNCSLNENITRQVGLYRLDGASFFHVARLILPDVIIFIVSVVLAVLAFKIRQENADAPSNADVDLRPHRDARTGLIRLLAEATILIFVAAAGVIAPSLISSVYFLTFLFLGTFWACLGNAEMVFVKVVRYALLLFTAAHMAVLFLFQMDFFQDLVDKDSFPARLVGLLAVIRVDCDDPRDLHYQATPWFNFVNPGILIILYYLLASHIRQWKGYTVGLEELADLYSRRNNDDVEYNPSFDVYQRIKNPFTTYRLLHPNQRPVTYNAVQGTVTIEPPSPHSESSLHNYRVRMVLQYLTRVVAKQSYIISLIAMMAWSVIYHSWLTFVYLLMAIFLWLIPSSRSFCLKLSPLYTLYAEILLTAQFIFSLNVQQEFDAMKVNTYVDFKQIGFQRSPHPVFPLAVQSLFTFFFWTTLRLFMKERQVVHPEGGDVDLENVNGSVLSEQAGLDWHTHKWLDRVVQSVKIIMIKFWIVLCGAMLLVISMQGTVVIYRIVYMALLLCFVVMLQVNYRLWRKMLYIFWVAVIFYSMVVLLLIYTYQFEHFPGYWQNFTRLTPETLGDFGLETYASKGELILGLMTPTVFLILCILQLHYFHKHFLIITSKRDPMTSTAYQFPSFELQNQEANLAKPSGFAIRCLQFTYKWTNIILEFCWRLLEIHILKLCLLTILLAAVVDPSAINLIFILLVAISLMAYNGVSVVAQSSSTIAAVLVIVKMAYQLKMVKEEPFSANCSFVNSSNFNRSDNDWVGFRKVKDIAFEIRVYISIILIVTLRAIIVTRHRFFAEGIPANQQPKPGIVFPRIDVKDVDVGLVQCMQYMWNYGFYRFGLEICFVTMVINMCTRLDVFAVVYGILLLIMFMLSRQALARIWGIYVVVLGLLLPIQYLLVLGIPRGLCITYPWDQNVSTEIFTAELVQWLYLPDAFFPPKAIILIGDFFQLLFACCQWRVFNLELIYANEQYEGGSNENIIRSNKYRRIFENPVPDFMTYTKSYLDVLKVFLFNFMYWVTLAVVFVAGTSRISLICFFYLIACFYFLWHGNEFFRHPIKRLMRQWNIFLTGNVVIILVKVILQVVGCVHLPTLKTHYCWVIQLFGIACLRFKELHTISDGHHHGKDVPHTVPQAVGDSSVPGSSNDVCNASTDDAGLVLDAVVFVFLLLQKRIFSSWYFQWVVLEHKVQAALASRGAEHIRRQVAEQTRKQKKDEQRIMEKIRRKVERIRARQKKYKGEDMNIPPPEAVPLEVLGTPKDPRFEEHYMVSRSGDYYMFEGSDSDEEEDINVLAPSRPPETEDADPAEKADKTVHAQGPDPLQMLNYAVMMDNIKATVQDIRAVNEMNESERGSEFSSPQNRLSMLDIHRRRNTISSERARFPSVVSVGPTDVSTQPSHLTPVHSLSALQEQLEHHERGDVMGQAVSMPVSPQIPRSVSDTEALVLRAKLNEIPDAPPEMQFIETPGIESPTTFWEKVYHILIFSKMFIARTIDVLNTHLNLRSRDFRFVADKLVGEKRRMKRYYVQKVREFMERGSALGVQAVPEATDPVQAEEAIEGLEKVALSKPSLKYQKSELQLELPDRDEEEFQAQHNVVMRMVIALYYVLMAKSELLSYFMIILLQMTSASVLSLPLILMLFLWGTLSVPRPTRAFWISIISYTMAIVIIKYIFQFPFVPDFWGPQTGNQLDPLYAPKILGVEKQNHYASYDLALLLVVFFHRSVLKSLGLWRTAKEEEAEGRDTPVDIVEGEKKNEMEISARSIHQEASTSFNHPEIVFTPDVEDRGRIKEDDTVAEGKPAWYTRVNVRVRHFFANLLEYSERINVNVYSWLFLCDFLCFVIVVSFYWAFGPDAGSGDNIKDYFEENRIPTAFLIILIVQFCLMIIDRALYLRKNLKGKLIFQIILVLIVHVVFFFYLPKETGRSFNRSTPVQLWYFVKCAYFLLSAFQIRCGYPTRILGNFLTTSYSYLNLYLFKIFIIIPFLMELRNIMDWIWTDTSMSMAEWLKLEDIYANMFVLKCWRMAEKRYPTPRGTRYMTFWKYLIGGGILLLFILIIWFPLILFSLTNAVGTTNEPQGCTIEINLGGYQPIYRASSKQPLKRYTDTQYEEMLLDFAKPFLDKTNLQNQAEVKQAQSFIHQYGKEDVYLISLDADSSTTWAVSPPAEADIISYLSSNVNGSAQIRVFFRWTFTFKPNSKKTKTSSIVMGESSVRLDNVTIKALCDMMLHKPGDPQYLPAVIAHLHPFYVRVPSSGISSYVRVLQQREATSPEGTKNTDFRDVAALLRREGDEYANTTVTGGAKWWNIRDVIKNDTSNHTGAGHIELTAFVDKIFPQAWSVITGYGIVGLYISLVFVIGRLVRTWSSGQSYRIIYEDLPTVDKLLRLCMDIFLVRENREYRLEEDLYSRLIFLYRSPETMFKWTKNK</sequence>
<keyword evidence="8 11" id="KW-0472">Membrane</keyword>
<comment type="caution">
    <text evidence="17">The sequence shown here is derived from an EMBL/GenBank/DDBJ whole genome shotgun (WGS) entry which is preliminary data.</text>
</comment>
<evidence type="ECO:0000259" key="16">
    <source>
        <dbReference type="Pfam" id="PF24874"/>
    </source>
</evidence>
<evidence type="ECO:0000259" key="13">
    <source>
        <dbReference type="Pfam" id="PF15917"/>
    </source>
</evidence>
<feature type="transmembrane region" description="Helical" evidence="11">
    <location>
        <begin position="414"/>
        <end position="431"/>
    </location>
</feature>
<dbReference type="STRING" id="947166.A0A1D1V862"/>
<keyword evidence="4" id="KW-1003">Cell membrane</keyword>
<feature type="transmembrane region" description="Helical" evidence="11">
    <location>
        <begin position="1145"/>
        <end position="1163"/>
    </location>
</feature>
<dbReference type="PANTHER" id="PTHR47049">
    <property type="entry name" value="PIEZO-TYPE MECHANOSENSITIVE ION CHANNEL HOMOLOG"/>
    <property type="match status" value="1"/>
</dbReference>
<feature type="region of interest" description="Disordered" evidence="10">
    <location>
        <begin position="1369"/>
        <end position="1394"/>
    </location>
</feature>
<feature type="transmembrane region" description="Helical" evidence="11">
    <location>
        <begin position="1688"/>
        <end position="1715"/>
    </location>
</feature>
<evidence type="ECO:0000256" key="9">
    <source>
        <dbReference type="ARBA" id="ARBA00023303"/>
    </source>
</evidence>
<feature type="transmembrane region" description="Helical" evidence="11">
    <location>
        <begin position="1727"/>
        <end position="1746"/>
    </location>
</feature>
<feature type="transmembrane region" description="Helical" evidence="11">
    <location>
        <begin position="1084"/>
        <end position="1103"/>
    </location>
</feature>
<feature type="transmembrane region" description="Helical" evidence="11">
    <location>
        <begin position="1942"/>
        <end position="1959"/>
    </location>
</feature>
<feature type="transmembrane region" description="Helical" evidence="11">
    <location>
        <begin position="609"/>
        <end position="629"/>
    </location>
</feature>
<feature type="transmembrane region" description="Helical" evidence="11">
    <location>
        <begin position="220"/>
        <end position="239"/>
    </location>
</feature>
<feature type="transmembrane region" description="Helical" evidence="11">
    <location>
        <begin position="443"/>
        <end position="462"/>
    </location>
</feature>
<proteinExistence type="inferred from homology"/>
<dbReference type="OrthoDB" id="303066at2759"/>
<evidence type="ECO:0000256" key="6">
    <source>
        <dbReference type="ARBA" id="ARBA00022989"/>
    </source>
</evidence>
<dbReference type="Pfam" id="PF24874">
    <property type="entry name" value="Piezo_THU9_anchor"/>
    <property type="match status" value="1"/>
</dbReference>
<dbReference type="GO" id="GO:0008381">
    <property type="term" value="F:mechanosensitive monoatomic ion channel activity"/>
    <property type="evidence" value="ECO:0007669"/>
    <property type="project" value="InterPro"/>
</dbReference>
<keyword evidence="6 11" id="KW-1133">Transmembrane helix</keyword>
<evidence type="ECO:0000259" key="15">
    <source>
        <dbReference type="Pfam" id="PF24871"/>
    </source>
</evidence>
<feature type="transmembrane region" description="Helical" evidence="11">
    <location>
        <begin position="281"/>
        <end position="298"/>
    </location>
</feature>
<feature type="transmembrane region" description="Helical" evidence="11">
    <location>
        <begin position="1780"/>
        <end position="1798"/>
    </location>
</feature>
<evidence type="ECO:0000256" key="10">
    <source>
        <dbReference type="SAM" id="MobiDB-lite"/>
    </source>
</evidence>
<keyword evidence="7" id="KW-0406">Ion transport</keyword>
<feature type="transmembrane region" description="Helical" evidence="11">
    <location>
        <begin position="1901"/>
        <end position="1922"/>
    </location>
</feature>
<feature type="transmembrane region" description="Helical" evidence="11">
    <location>
        <begin position="850"/>
        <end position="868"/>
    </location>
</feature>
<reference evidence="17 18" key="1">
    <citation type="journal article" date="2016" name="Nat. Commun.">
        <title>Extremotolerant tardigrade genome and improved radiotolerance of human cultured cells by tardigrade-unique protein.</title>
        <authorList>
            <person name="Hashimoto T."/>
            <person name="Horikawa D.D."/>
            <person name="Saito Y."/>
            <person name="Kuwahara H."/>
            <person name="Kozuka-Hata H."/>
            <person name="Shin-I T."/>
            <person name="Minakuchi Y."/>
            <person name="Ohishi K."/>
            <person name="Motoyama A."/>
            <person name="Aizu T."/>
            <person name="Enomoto A."/>
            <person name="Kondo K."/>
            <person name="Tanaka S."/>
            <person name="Hara Y."/>
            <person name="Koshikawa S."/>
            <person name="Sagara H."/>
            <person name="Miura T."/>
            <person name="Yokobori S."/>
            <person name="Miyagawa K."/>
            <person name="Suzuki Y."/>
            <person name="Kubo T."/>
            <person name="Oyama M."/>
            <person name="Kohara Y."/>
            <person name="Fujiyama A."/>
            <person name="Arakawa K."/>
            <person name="Katayama T."/>
            <person name="Toyoda A."/>
            <person name="Kunieda T."/>
        </authorList>
    </citation>
    <scope>NUCLEOTIDE SEQUENCE [LARGE SCALE GENOMIC DNA]</scope>
    <source>
        <strain evidence="17 18">YOKOZUNA-1</strain>
    </source>
</reference>
<feature type="transmembrane region" description="Helical" evidence="11">
    <location>
        <begin position="2115"/>
        <end position="2138"/>
    </location>
</feature>
<evidence type="ECO:0000256" key="7">
    <source>
        <dbReference type="ARBA" id="ARBA00023065"/>
    </source>
</evidence>
<feature type="transmembrane region" description="Helical" evidence="11">
    <location>
        <begin position="2039"/>
        <end position="2058"/>
    </location>
</feature>
<feature type="transmembrane region" description="Helical" evidence="11">
    <location>
        <begin position="122"/>
        <end position="141"/>
    </location>
</feature>
<comment type="similarity">
    <text evidence="2">Belongs to the PIEZO (TC 1.A.75) family.</text>
</comment>
<protein>
    <submittedName>
        <fullName evidence="17">Uncharacterized protein</fullName>
    </submittedName>
</protein>
<feature type="domain" description="Piezo transmembrane helical unit" evidence="14">
    <location>
        <begin position="1683"/>
        <end position="1805"/>
    </location>
</feature>
<dbReference type="InterPro" id="IPR027272">
    <property type="entry name" value="Piezo"/>
</dbReference>